<keyword evidence="2" id="KW-1133">Transmembrane helix</keyword>
<keyword evidence="2" id="KW-0472">Membrane</keyword>
<feature type="compositionally biased region" description="Polar residues" evidence="1">
    <location>
        <begin position="74"/>
        <end position="86"/>
    </location>
</feature>
<dbReference type="AlphaFoldDB" id="A0ABD0KDI2"/>
<feature type="region of interest" description="Disordered" evidence="1">
    <location>
        <begin position="57"/>
        <end position="97"/>
    </location>
</feature>
<comment type="caution">
    <text evidence="3">The sequence shown here is derived from an EMBL/GenBank/DDBJ whole genome shotgun (WGS) entry which is preliminary data.</text>
</comment>
<sequence length="97" mass="10348">MEDSHQVLVAVVGSLCGLLVLVLSAVFCSWCFKNRKTADDEEGVIGKKYAVNGLDEDAGAGNQMFKRSPDDKSSIGSASSLNQRAAQSPMLGRKTIK</sequence>
<keyword evidence="2" id="KW-0812">Transmembrane</keyword>
<evidence type="ECO:0000313" key="4">
    <source>
        <dbReference type="Proteomes" id="UP001519460"/>
    </source>
</evidence>
<proteinExistence type="predicted"/>
<evidence type="ECO:0000256" key="2">
    <source>
        <dbReference type="SAM" id="Phobius"/>
    </source>
</evidence>
<name>A0ABD0KDI2_9CAEN</name>
<organism evidence="3 4">
    <name type="scientific">Batillaria attramentaria</name>
    <dbReference type="NCBI Taxonomy" id="370345"/>
    <lineage>
        <taxon>Eukaryota</taxon>
        <taxon>Metazoa</taxon>
        <taxon>Spiralia</taxon>
        <taxon>Lophotrochozoa</taxon>
        <taxon>Mollusca</taxon>
        <taxon>Gastropoda</taxon>
        <taxon>Caenogastropoda</taxon>
        <taxon>Sorbeoconcha</taxon>
        <taxon>Cerithioidea</taxon>
        <taxon>Batillariidae</taxon>
        <taxon>Batillaria</taxon>
    </lineage>
</organism>
<accession>A0ABD0KDI2</accession>
<dbReference type="Proteomes" id="UP001519460">
    <property type="component" value="Unassembled WGS sequence"/>
</dbReference>
<reference evidence="3 4" key="1">
    <citation type="journal article" date="2023" name="Sci. Data">
        <title>Genome assembly of the Korean intertidal mud-creeper Batillaria attramentaria.</title>
        <authorList>
            <person name="Patra A.K."/>
            <person name="Ho P.T."/>
            <person name="Jun S."/>
            <person name="Lee S.J."/>
            <person name="Kim Y."/>
            <person name="Won Y.J."/>
        </authorList>
    </citation>
    <scope>NUCLEOTIDE SEQUENCE [LARGE SCALE GENOMIC DNA]</scope>
    <source>
        <strain evidence="3">Wonlab-2016</strain>
    </source>
</reference>
<protein>
    <submittedName>
        <fullName evidence="3">Uncharacterized protein</fullName>
    </submittedName>
</protein>
<dbReference type="EMBL" id="JACVVK020000198">
    <property type="protein sequence ID" value="KAK7485185.1"/>
    <property type="molecule type" value="Genomic_DNA"/>
</dbReference>
<gene>
    <name evidence="3" type="ORF">BaRGS_00023595</name>
</gene>
<evidence type="ECO:0000313" key="3">
    <source>
        <dbReference type="EMBL" id="KAK7485185.1"/>
    </source>
</evidence>
<evidence type="ECO:0000256" key="1">
    <source>
        <dbReference type="SAM" id="MobiDB-lite"/>
    </source>
</evidence>
<feature type="transmembrane region" description="Helical" evidence="2">
    <location>
        <begin position="6"/>
        <end position="32"/>
    </location>
</feature>
<keyword evidence="4" id="KW-1185">Reference proteome</keyword>